<dbReference type="InterPro" id="IPR006571">
    <property type="entry name" value="TLDc_dom"/>
</dbReference>
<evidence type="ECO:0000256" key="1">
    <source>
        <dbReference type="ARBA" id="ARBA00004156"/>
    </source>
</evidence>
<dbReference type="GO" id="GO:0030659">
    <property type="term" value="C:cytoplasmic vesicle membrane"/>
    <property type="evidence" value="ECO:0007669"/>
    <property type="project" value="UniProtKB-SubCell"/>
</dbReference>
<proteinExistence type="predicted"/>
<evidence type="ECO:0000256" key="2">
    <source>
        <dbReference type="ARBA" id="ARBA00004184"/>
    </source>
</evidence>
<feature type="domain" description="TLDc" evidence="8">
    <location>
        <begin position="379"/>
        <end position="557"/>
    </location>
</feature>
<organism evidence="9 10">
    <name type="scientific">Artemia franciscana</name>
    <name type="common">Brine shrimp</name>
    <name type="synonym">Artemia sanfranciscana</name>
    <dbReference type="NCBI Taxonomy" id="6661"/>
    <lineage>
        <taxon>Eukaryota</taxon>
        <taxon>Metazoa</taxon>
        <taxon>Ecdysozoa</taxon>
        <taxon>Arthropoda</taxon>
        <taxon>Crustacea</taxon>
        <taxon>Branchiopoda</taxon>
        <taxon>Anostraca</taxon>
        <taxon>Artemiidae</taxon>
        <taxon>Artemia</taxon>
    </lineage>
</organism>
<protein>
    <recommendedName>
        <fullName evidence="11">TBC1 domain family member 24</fullName>
    </recommendedName>
</protein>
<dbReference type="EMBL" id="JAVRJZ010000008">
    <property type="protein sequence ID" value="KAK2719357.1"/>
    <property type="molecule type" value="Genomic_DNA"/>
</dbReference>
<dbReference type="InterPro" id="IPR035969">
    <property type="entry name" value="Rab-GAP_TBC_sf"/>
</dbReference>
<evidence type="ECO:0000259" key="8">
    <source>
        <dbReference type="PROSITE" id="PS51886"/>
    </source>
</evidence>
<evidence type="ECO:0000256" key="5">
    <source>
        <dbReference type="ARBA" id="ARBA00023329"/>
    </source>
</evidence>
<dbReference type="Gene3D" id="1.10.472.80">
    <property type="entry name" value="Ypt/Rab-GAP domain of gyp1p, domain 3"/>
    <property type="match status" value="1"/>
</dbReference>
<dbReference type="GO" id="GO:0012505">
    <property type="term" value="C:endomembrane system"/>
    <property type="evidence" value="ECO:0007669"/>
    <property type="project" value="UniProtKB-SubCell"/>
</dbReference>
<evidence type="ECO:0000256" key="3">
    <source>
        <dbReference type="ARBA" id="ARBA00023018"/>
    </source>
</evidence>
<feature type="domain" description="Rab-GAP TBC" evidence="7">
    <location>
        <begin position="77"/>
        <end position="272"/>
    </location>
</feature>
<name>A0AA88IED8_ARTSF</name>
<dbReference type="Pfam" id="PF00566">
    <property type="entry name" value="RabGAP-TBC"/>
    <property type="match status" value="1"/>
</dbReference>
<evidence type="ECO:0000313" key="10">
    <source>
        <dbReference type="Proteomes" id="UP001187531"/>
    </source>
</evidence>
<accession>A0AA88IED8</accession>
<keyword evidence="5" id="KW-0968">Cytoplasmic vesicle</keyword>
<keyword evidence="4" id="KW-0472">Membrane</keyword>
<evidence type="ECO:0000313" key="9">
    <source>
        <dbReference type="EMBL" id="KAK2719357.1"/>
    </source>
</evidence>
<comment type="caution">
    <text evidence="9">The sequence shown here is derived from an EMBL/GenBank/DDBJ whole genome shotgun (WGS) entry which is preliminary data.</text>
</comment>
<gene>
    <name evidence="9" type="ORF">QYM36_004990</name>
</gene>
<dbReference type="InterPro" id="IPR000195">
    <property type="entry name" value="Rab-GAP-TBC_dom"/>
</dbReference>
<evidence type="ECO:0000259" key="7">
    <source>
        <dbReference type="PROSITE" id="PS50086"/>
    </source>
</evidence>
<dbReference type="PANTHER" id="PTHR23354:SF122">
    <property type="entry name" value="GTPASE-ACTIVATING PROTEIN SKYWALKER"/>
    <property type="match status" value="1"/>
</dbReference>
<dbReference type="PROSITE" id="PS51886">
    <property type="entry name" value="TLDC"/>
    <property type="match status" value="1"/>
</dbReference>
<dbReference type="SUPFAM" id="SSF47923">
    <property type="entry name" value="Ypt/Rab-GAP domain of gyp1p"/>
    <property type="match status" value="1"/>
</dbReference>
<dbReference type="GO" id="GO:0045202">
    <property type="term" value="C:synapse"/>
    <property type="evidence" value="ECO:0007669"/>
    <property type="project" value="UniProtKB-SubCell"/>
</dbReference>
<dbReference type="Proteomes" id="UP001187531">
    <property type="component" value="Unassembled WGS sequence"/>
</dbReference>
<reference evidence="9" key="1">
    <citation type="submission" date="2023-07" db="EMBL/GenBank/DDBJ databases">
        <title>Chromosome-level genome assembly of Artemia franciscana.</title>
        <authorList>
            <person name="Jo E."/>
        </authorList>
    </citation>
    <scope>NUCLEOTIDE SEQUENCE</scope>
    <source>
        <tissue evidence="9">Whole body</tissue>
    </source>
</reference>
<dbReference type="PROSITE" id="PS50086">
    <property type="entry name" value="TBC_RABGAP"/>
    <property type="match status" value="1"/>
</dbReference>
<dbReference type="AlphaFoldDB" id="A0AA88IED8"/>
<sequence length="562" mass="64376">MLDFEGEKSKANLLNSETKDPFQSWVVPTRSPDTIGGTPFKSPRKKILAKTSDDLEELVRSSKAGELKTVIRDCYWSLNDPVRSRLWLLLASRHSSGNLEEQGSLEEMYWDTVKQIFGSVKLPNSLQLPALTDQRHENTYNLTETGILAAKRVVNIVAFNSPDITYAPLLYPISCLLLHYLSEVDTYKCLTTLLSSRKILFFTQTNRHYEANWKTVMTLSKKFMKSVLVFISKNFEDQKATDRFFQNWIWFILEDLPFPYLVRVLDNYLFDGRKAIYRVWLALLKMFHRRLSSFSSSTSLEETFRKFCQDPQISPEKLIKQAYSIRGLKAVEIDQIFLKHEMYLKSNSKISIRPHFARSLSSDAIPPSQCQQTLQQNSKTITVREFWSLWSWLPIRITVYQPTLLFTSEEHGYSLTTLFTKVENHSPTVIIIKTSMGEVFGAYCSSPWRKRNEKAAFGSKQGYFGTGETFVFTLLPEMNKYPWVGIEGSTSNDSKGTGLFMAADNYMLVIGGGNGQAIYIDADLRFGNTDTCLTFNNRPLCPTKDFEIQVIEVIGFVGCETP</sequence>
<dbReference type="SMART" id="SM00584">
    <property type="entry name" value="TLDc"/>
    <property type="match status" value="1"/>
</dbReference>
<keyword evidence="10" id="KW-1185">Reference proteome</keyword>
<dbReference type="PANTHER" id="PTHR23354">
    <property type="entry name" value="NUCLEOLAR PROTEIN 7/ESTROGEN RECEPTOR COACTIVATOR-RELATED"/>
    <property type="match status" value="1"/>
</dbReference>
<dbReference type="Pfam" id="PF07534">
    <property type="entry name" value="TLD"/>
    <property type="match status" value="1"/>
</dbReference>
<comment type="subcellular location">
    <subcellularLocation>
        <location evidence="1">Cytoplasmic vesicle membrane</location>
    </subcellularLocation>
    <subcellularLocation>
        <location evidence="2">Endomembrane system</location>
        <topology evidence="2">Peripheral membrane protein</topology>
    </subcellularLocation>
    <subcellularLocation>
        <location evidence="6">Synapse</location>
    </subcellularLocation>
</comment>
<evidence type="ECO:0000256" key="4">
    <source>
        <dbReference type="ARBA" id="ARBA00023136"/>
    </source>
</evidence>
<evidence type="ECO:0000256" key="6">
    <source>
        <dbReference type="ARBA" id="ARBA00034103"/>
    </source>
</evidence>
<keyword evidence="3" id="KW-0770">Synapse</keyword>
<evidence type="ECO:0008006" key="11">
    <source>
        <dbReference type="Google" id="ProtNLM"/>
    </source>
</evidence>